<dbReference type="Gene3D" id="3.30.565.10">
    <property type="entry name" value="Histidine kinase-like ATPase, C-terminal domain"/>
    <property type="match status" value="1"/>
</dbReference>
<evidence type="ECO:0000259" key="2">
    <source>
        <dbReference type="Pfam" id="PF13581"/>
    </source>
</evidence>
<keyword evidence="1" id="KW-0723">Serine/threonine-protein kinase</keyword>
<dbReference type="GO" id="GO:0005524">
    <property type="term" value="F:ATP binding"/>
    <property type="evidence" value="ECO:0007669"/>
    <property type="project" value="UniProtKB-KW"/>
</dbReference>
<dbReference type="InterPro" id="IPR050267">
    <property type="entry name" value="Anti-sigma-factor_SerPK"/>
</dbReference>
<evidence type="ECO:0000313" key="4">
    <source>
        <dbReference type="Proteomes" id="UP001597365"/>
    </source>
</evidence>
<dbReference type="PANTHER" id="PTHR35526:SF3">
    <property type="entry name" value="ANTI-SIGMA-F FACTOR RSBW"/>
    <property type="match status" value="1"/>
</dbReference>
<organism evidence="3 4">
    <name type="scientific">Streptomyces desertarenae</name>
    <dbReference type="NCBI Taxonomy" id="2666184"/>
    <lineage>
        <taxon>Bacteria</taxon>
        <taxon>Bacillati</taxon>
        <taxon>Actinomycetota</taxon>
        <taxon>Actinomycetes</taxon>
        <taxon>Kitasatosporales</taxon>
        <taxon>Streptomycetaceae</taxon>
        <taxon>Streptomyces</taxon>
    </lineage>
</organism>
<dbReference type="PANTHER" id="PTHR35526">
    <property type="entry name" value="ANTI-SIGMA-F FACTOR RSBW-RELATED"/>
    <property type="match status" value="1"/>
</dbReference>
<dbReference type="CDD" id="cd16936">
    <property type="entry name" value="HATPase_RsbW-like"/>
    <property type="match status" value="1"/>
</dbReference>
<comment type="caution">
    <text evidence="3">The sequence shown here is derived from an EMBL/GenBank/DDBJ whole genome shotgun (WGS) entry which is preliminary data.</text>
</comment>
<feature type="domain" description="Histidine kinase/HSP90-like ATPase" evidence="2">
    <location>
        <begin position="46"/>
        <end position="163"/>
    </location>
</feature>
<protein>
    <submittedName>
        <fullName evidence="3">ATP-binding protein</fullName>
    </submittedName>
</protein>
<keyword evidence="1" id="KW-0808">Transferase</keyword>
<evidence type="ECO:0000256" key="1">
    <source>
        <dbReference type="ARBA" id="ARBA00022527"/>
    </source>
</evidence>
<dbReference type="Pfam" id="PF13581">
    <property type="entry name" value="HATPase_c_2"/>
    <property type="match status" value="1"/>
</dbReference>
<accession>A0ABW4PFJ5</accession>
<gene>
    <name evidence="3" type="ORF">ACFSJS_07375</name>
</gene>
<keyword evidence="3" id="KW-0547">Nucleotide-binding</keyword>
<reference evidence="4" key="1">
    <citation type="journal article" date="2019" name="Int. J. Syst. Evol. Microbiol.">
        <title>The Global Catalogue of Microorganisms (GCM) 10K type strain sequencing project: providing services to taxonomists for standard genome sequencing and annotation.</title>
        <authorList>
            <consortium name="The Broad Institute Genomics Platform"/>
            <consortium name="The Broad Institute Genome Sequencing Center for Infectious Disease"/>
            <person name="Wu L."/>
            <person name="Ma J."/>
        </authorList>
    </citation>
    <scope>NUCLEOTIDE SEQUENCE [LARGE SCALE GENOMIC DNA]</scope>
    <source>
        <strain evidence="4">CGMCC 4.7455</strain>
    </source>
</reference>
<keyword evidence="4" id="KW-1185">Reference proteome</keyword>
<keyword evidence="1" id="KW-0418">Kinase</keyword>
<dbReference type="EMBL" id="JBHUFU010000003">
    <property type="protein sequence ID" value="MFD1829481.1"/>
    <property type="molecule type" value="Genomic_DNA"/>
</dbReference>
<dbReference type="InterPro" id="IPR003594">
    <property type="entry name" value="HATPase_dom"/>
</dbReference>
<name>A0ABW4PFJ5_9ACTN</name>
<keyword evidence="3" id="KW-0067">ATP-binding</keyword>
<proteinExistence type="predicted"/>
<dbReference type="SUPFAM" id="SSF55874">
    <property type="entry name" value="ATPase domain of HSP90 chaperone/DNA topoisomerase II/histidine kinase"/>
    <property type="match status" value="1"/>
</dbReference>
<dbReference type="Proteomes" id="UP001597365">
    <property type="component" value="Unassembled WGS sequence"/>
</dbReference>
<dbReference type="InterPro" id="IPR036890">
    <property type="entry name" value="HATPase_C_sf"/>
</dbReference>
<sequence>MSDVLLAELPGHWPGITRELGPVPPRTCLRSVPAAGALAVCGIGPAPRSAAAAREFAVRALARWRLGAFAGDIAVVVSELVGNALRHGTAASPRRPRAGRPVRLGLLWRDGTVLCAVSDPSSVPPVVREPDHLAERGRGLHIVDSLSRRWGWSPPGSAGKTVWAAVPVDGAP</sequence>
<evidence type="ECO:0000313" key="3">
    <source>
        <dbReference type="EMBL" id="MFD1829481.1"/>
    </source>
</evidence>
<dbReference type="RefSeq" id="WP_380898056.1">
    <property type="nucleotide sequence ID" value="NZ_JBHUFU010000003.1"/>
</dbReference>